<dbReference type="Proteomes" id="UP001218188">
    <property type="component" value="Unassembled WGS sequence"/>
</dbReference>
<accession>A0AAD6X009</accession>
<feature type="compositionally biased region" description="Basic and acidic residues" evidence="1">
    <location>
        <begin position="15"/>
        <end position="25"/>
    </location>
</feature>
<evidence type="ECO:0000313" key="2">
    <source>
        <dbReference type="EMBL" id="KAJ7033833.1"/>
    </source>
</evidence>
<reference evidence="2" key="1">
    <citation type="submission" date="2023-03" db="EMBL/GenBank/DDBJ databases">
        <title>Massive genome expansion in bonnet fungi (Mycena s.s.) driven by repeated elements and novel gene families across ecological guilds.</title>
        <authorList>
            <consortium name="Lawrence Berkeley National Laboratory"/>
            <person name="Harder C.B."/>
            <person name="Miyauchi S."/>
            <person name="Viragh M."/>
            <person name="Kuo A."/>
            <person name="Thoen E."/>
            <person name="Andreopoulos B."/>
            <person name="Lu D."/>
            <person name="Skrede I."/>
            <person name="Drula E."/>
            <person name="Henrissat B."/>
            <person name="Morin E."/>
            <person name="Kohler A."/>
            <person name="Barry K."/>
            <person name="LaButti K."/>
            <person name="Morin E."/>
            <person name="Salamov A."/>
            <person name="Lipzen A."/>
            <person name="Mereny Z."/>
            <person name="Hegedus B."/>
            <person name="Baldrian P."/>
            <person name="Stursova M."/>
            <person name="Weitz H."/>
            <person name="Taylor A."/>
            <person name="Grigoriev I.V."/>
            <person name="Nagy L.G."/>
            <person name="Martin F."/>
            <person name="Kauserud H."/>
        </authorList>
    </citation>
    <scope>NUCLEOTIDE SEQUENCE</scope>
    <source>
        <strain evidence="2">CBHHK200</strain>
    </source>
</reference>
<organism evidence="2 3">
    <name type="scientific">Mycena alexandri</name>
    <dbReference type="NCBI Taxonomy" id="1745969"/>
    <lineage>
        <taxon>Eukaryota</taxon>
        <taxon>Fungi</taxon>
        <taxon>Dikarya</taxon>
        <taxon>Basidiomycota</taxon>
        <taxon>Agaricomycotina</taxon>
        <taxon>Agaricomycetes</taxon>
        <taxon>Agaricomycetidae</taxon>
        <taxon>Agaricales</taxon>
        <taxon>Marasmiineae</taxon>
        <taxon>Mycenaceae</taxon>
        <taxon>Mycena</taxon>
    </lineage>
</organism>
<sequence>MQGGRARHKSTRQMRTTEGRGESVERSGSVQGGVEGAGGERGHVNQGAVAHSGDGVCDLHFGIVERRETWRSGRYGPVMYNKLLGGKFTAKSTIHMKSAVKGDVTTFDTSTVVLQVATQRNIVPQLRSVTLLVLQVCGAGGWAKTLVVATVGKGGAKKKKKDWVSMYWLSASGPQDLTRTADKTACEPLSQ</sequence>
<feature type="compositionally biased region" description="Basic residues" evidence="1">
    <location>
        <begin position="1"/>
        <end position="12"/>
    </location>
</feature>
<gene>
    <name evidence="2" type="ORF">C8F04DRAFT_1183795</name>
</gene>
<name>A0AAD6X009_9AGAR</name>
<dbReference type="EMBL" id="JARJCM010000062">
    <property type="protein sequence ID" value="KAJ7033833.1"/>
    <property type="molecule type" value="Genomic_DNA"/>
</dbReference>
<protein>
    <submittedName>
        <fullName evidence="2">Uncharacterized protein</fullName>
    </submittedName>
</protein>
<comment type="caution">
    <text evidence="2">The sequence shown here is derived from an EMBL/GenBank/DDBJ whole genome shotgun (WGS) entry which is preliminary data.</text>
</comment>
<keyword evidence="3" id="KW-1185">Reference proteome</keyword>
<feature type="region of interest" description="Disordered" evidence="1">
    <location>
        <begin position="1"/>
        <end position="49"/>
    </location>
</feature>
<proteinExistence type="predicted"/>
<evidence type="ECO:0000256" key="1">
    <source>
        <dbReference type="SAM" id="MobiDB-lite"/>
    </source>
</evidence>
<evidence type="ECO:0000313" key="3">
    <source>
        <dbReference type="Proteomes" id="UP001218188"/>
    </source>
</evidence>
<dbReference type="AlphaFoldDB" id="A0AAD6X009"/>